<name>A0AAV3AUY7_PYXAD</name>
<comment type="caution">
    <text evidence="11">The sequence shown here is derived from an EMBL/GenBank/DDBJ whole genome shotgun (WGS) entry which is preliminary data.</text>
</comment>
<evidence type="ECO:0000256" key="10">
    <source>
        <dbReference type="ARBA" id="ARBA00023273"/>
    </source>
</evidence>
<dbReference type="InterPro" id="IPR029412">
    <property type="entry name" value="CEP19"/>
</dbReference>
<reference evidence="11" key="1">
    <citation type="thesis" date="2020" institute="ProQuest LLC" country="789 East Eisenhower Parkway, Ann Arbor, MI, USA">
        <title>Comparative Genomics and Chromosome Evolution.</title>
        <authorList>
            <person name="Mudd A.B."/>
        </authorList>
    </citation>
    <scope>NUCLEOTIDE SEQUENCE</scope>
    <source>
        <strain evidence="11">1538</strain>
        <tissue evidence="11">Blood</tissue>
    </source>
</reference>
<evidence type="ECO:0000256" key="6">
    <source>
        <dbReference type="ARBA" id="ARBA00022490"/>
    </source>
</evidence>
<dbReference type="EMBL" id="DYDO01000004">
    <property type="protein sequence ID" value="DBA25853.1"/>
    <property type="molecule type" value="Genomic_DNA"/>
</dbReference>
<dbReference type="GO" id="GO:0036064">
    <property type="term" value="C:ciliary basal body"/>
    <property type="evidence" value="ECO:0007669"/>
    <property type="project" value="TreeGrafter"/>
</dbReference>
<evidence type="ECO:0000256" key="1">
    <source>
        <dbReference type="ARBA" id="ARBA00004114"/>
    </source>
</evidence>
<gene>
    <name evidence="11" type="ORF">GDO54_010197</name>
</gene>
<dbReference type="GO" id="GO:0097712">
    <property type="term" value="P:vesicle targeting, trans-Golgi to periciliary membrane compartment"/>
    <property type="evidence" value="ECO:0007669"/>
    <property type="project" value="TreeGrafter"/>
</dbReference>
<keyword evidence="9" id="KW-0206">Cytoskeleton</keyword>
<evidence type="ECO:0000256" key="3">
    <source>
        <dbReference type="ARBA" id="ARBA00004647"/>
    </source>
</evidence>
<dbReference type="GO" id="GO:0005814">
    <property type="term" value="C:centriole"/>
    <property type="evidence" value="ECO:0007669"/>
    <property type="project" value="UniProtKB-SubCell"/>
</dbReference>
<dbReference type="GO" id="GO:0034454">
    <property type="term" value="P:microtubule anchoring at centrosome"/>
    <property type="evidence" value="ECO:0007669"/>
    <property type="project" value="TreeGrafter"/>
</dbReference>
<dbReference type="GO" id="GO:0000922">
    <property type="term" value="C:spindle pole"/>
    <property type="evidence" value="ECO:0007669"/>
    <property type="project" value="UniProtKB-SubCell"/>
</dbReference>
<protein>
    <recommendedName>
        <fullName evidence="5">Centrosomal protein of 19 kDa</fullName>
    </recommendedName>
</protein>
<organism evidence="11 12">
    <name type="scientific">Pyxicephalus adspersus</name>
    <name type="common">African bullfrog</name>
    <dbReference type="NCBI Taxonomy" id="30357"/>
    <lineage>
        <taxon>Eukaryota</taxon>
        <taxon>Metazoa</taxon>
        <taxon>Chordata</taxon>
        <taxon>Craniata</taxon>
        <taxon>Vertebrata</taxon>
        <taxon>Euteleostomi</taxon>
        <taxon>Amphibia</taxon>
        <taxon>Batrachia</taxon>
        <taxon>Anura</taxon>
        <taxon>Neobatrachia</taxon>
        <taxon>Ranoidea</taxon>
        <taxon>Pyxicephalidae</taxon>
        <taxon>Pyxicephalinae</taxon>
        <taxon>Pyxicephalus</taxon>
    </lineage>
</organism>
<dbReference type="PANTHER" id="PTHR31539">
    <property type="entry name" value="CENTROSOMAL PROTEIN OF 19K CEP19"/>
    <property type="match status" value="1"/>
</dbReference>
<evidence type="ECO:0000256" key="4">
    <source>
        <dbReference type="ARBA" id="ARBA00009371"/>
    </source>
</evidence>
<evidence type="ECO:0000256" key="5">
    <source>
        <dbReference type="ARBA" id="ARBA00022015"/>
    </source>
</evidence>
<keyword evidence="10" id="KW-0966">Cell projection</keyword>
<dbReference type="Proteomes" id="UP001181693">
    <property type="component" value="Unassembled WGS sequence"/>
</dbReference>
<keyword evidence="8" id="KW-0969">Cilium</keyword>
<comment type="subcellular location">
    <subcellularLocation>
        <location evidence="2">Cytoplasm</location>
        <location evidence="2">Cytoskeleton</location>
        <location evidence="2">Cilium basal body</location>
    </subcellularLocation>
    <subcellularLocation>
        <location evidence="1">Cytoplasm</location>
        <location evidence="1">Cytoskeleton</location>
        <location evidence="1">Microtubule organizing center</location>
        <location evidence="1">Centrosome</location>
        <location evidence="1">Centriole</location>
    </subcellularLocation>
    <subcellularLocation>
        <location evidence="3">Cytoplasm</location>
        <location evidence="3">Cytoskeleton</location>
        <location evidence="3">Spindle pole</location>
    </subcellularLocation>
</comment>
<dbReference type="GO" id="GO:0005813">
    <property type="term" value="C:centrosome"/>
    <property type="evidence" value="ECO:0007669"/>
    <property type="project" value="TreeGrafter"/>
</dbReference>
<proteinExistence type="inferred from homology"/>
<evidence type="ECO:0000256" key="8">
    <source>
        <dbReference type="ARBA" id="ARBA00023069"/>
    </source>
</evidence>
<keyword evidence="6" id="KW-0963">Cytoplasm</keyword>
<accession>A0AAV3AUY7</accession>
<evidence type="ECO:0000313" key="11">
    <source>
        <dbReference type="EMBL" id="DBA25853.1"/>
    </source>
</evidence>
<keyword evidence="12" id="KW-1185">Reference proteome</keyword>
<keyword evidence="7" id="KW-0970">Cilium biogenesis/degradation</keyword>
<dbReference type="PANTHER" id="PTHR31539:SF1">
    <property type="entry name" value="CENTROSOMAL PROTEIN OF 19 KDA"/>
    <property type="match status" value="1"/>
</dbReference>
<evidence type="ECO:0000256" key="7">
    <source>
        <dbReference type="ARBA" id="ARBA00022794"/>
    </source>
</evidence>
<evidence type="ECO:0000313" key="12">
    <source>
        <dbReference type="Proteomes" id="UP001181693"/>
    </source>
</evidence>
<sequence>MSYKAKKCGIRFEPPAIVLVYEKMEGKTRQRIMPIRNFSKFSVLQTEGKNTPTEHNLNFFIATSKRKDGCGCWSGQPMSSI</sequence>
<dbReference type="AlphaFoldDB" id="A0AAV3AUY7"/>
<comment type="similarity">
    <text evidence="4">Belongs to the CEP19 family.</text>
</comment>
<dbReference type="Pfam" id="PF14933">
    <property type="entry name" value="CEP19"/>
    <property type="match status" value="1"/>
</dbReference>
<evidence type="ECO:0000256" key="9">
    <source>
        <dbReference type="ARBA" id="ARBA00023212"/>
    </source>
</evidence>
<evidence type="ECO:0000256" key="2">
    <source>
        <dbReference type="ARBA" id="ARBA00004120"/>
    </source>
</evidence>